<feature type="compositionally biased region" description="Low complexity" evidence="5">
    <location>
        <begin position="39"/>
        <end position="60"/>
    </location>
</feature>
<evidence type="ECO:0000256" key="4">
    <source>
        <dbReference type="ARBA" id="ARBA00047684"/>
    </source>
</evidence>
<dbReference type="Proteomes" id="UP000053831">
    <property type="component" value="Unassembled WGS sequence"/>
</dbReference>
<dbReference type="GO" id="GO:0050385">
    <property type="term" value="F:ureidoglycolate lyase activity"/>
    <property type="evidence" value="ECO:0007669"/>
    <property type="project" value="UniProtKB-EC"/>
</dbReference>
<dbReference type="Gene3D" id="2.60.120.480">
    <property type="entry name" value="Ureidoglycolate hydrolase"/>
    <property type="match status" value="1"/>
</dbReference>
<name>A0A0M8MZY8_ESCWE</name>
<dbReference type="PANTHER" id="PTHR21221:SF1">
    <property type="entry name" value="UREIDOGLYCOLATE LYASE"/>
    <property type="match status" value="1"/>
</dbReference>
<keyword evidence="2" id="KW-0659">Purine metabolism</keyword>
<dbReference type="InterPro" id="IPR011051">
    <property type="entry name" value="RmlC_Cupin_sf"/>
</dbReference>
<gene>
    <name evidence="6" type="ORF">ESCO_006135</name>
</gene>
<accession>A0A0M8MZY8</accession>
<dbReference type="GO" id="GO:0006144">
    <property type="term" value="P:purine nucleobase metabolic process"/>
    <property type="evidence" value="ECO:0007669"/>
    <property type="project" value="UniProtKB-KW"/>
</dbReference>
<dbReference type="GO" id="GO:0000256">
    <property type="term" value="P:allantoin catabolic process"/>
    <property type="evidence" value="ECO:0007669"/>
    <property type="project" value="InterPro"/>
</dbReference>
<dbReference type="SUPFAM" id="SSF51182">
    <property type="entry name" value="RmlC-like cupins"/>
    <property type="match status" value="1"/>
</dbReference>
<evidence type="ECO:0000256" key="1">
    <source>
        <dbReference type="ARBA" id="ARBA00011738"/>
    </source>
</evidence>
<dbReference type="InterPro" id="IPR047233">
    <property type="entry name" value="UAH_cupin"/>
</dbReference>
<keyword evidence="3 6" id="KW-0456">Lyase</keyword>
<dbReference type="EMBL" id="LGSR01000018">
    <property type="protein sequence ID" value="KOS20307.1"/>
    <property type="molecule type" value="Genomic_DNA"/>
</dbReference>
<feature type="region of interest" description="Disordered" evidence="5">
    <location>
        <begin position="37"/>
        <end position="86"/>
    </location>
</feature>
<comment type="catalytic activity">
    <reaction evidence="4">
        <text>(S)-ureidoglycolate = urea + glyoxylate</text>
        <dbReference type="Rhea" id="RHEA:11304"/>
        <dbReference type="ChEBI" id="CHEBI:16199"/>
        <dbReference type="ChEBI" id="CHEBI:36655"/>
        <dbReference type="ChEBI" id="CHEBI:57296"/>
        <dbReference type="EC" id="4.3.2.3"/>
    </reaction>
</comment>
<reference evidence="6 7" key="1">
    <citation type="submission" date="2015-07" db="EMBL/GenBank/DDBJ databases">
        <title>The genome of the fungus Escovopsis weberi, a specialized disease agent of ant agriculture.</title>
        <authorList>
            <person name="de Man T.J."/>
            <person name="Stajich J.E."/>
            <person name="Kubicek C.P."/>
            <person name="Chenthamara K."/>
            <person name="Atanasova L."/>
            <person name="Druzhinina I.S."/>
            <person name="Birnbaum S."/>
            <person name="Barribeau S.M."/>
            <person name="Teiling C."/>
            <person name="Suen G."/>
            <person name="Currie C."/>
            <person name="Gerardo N.M."/>
        </authorList>
    </citation>
    <scope>NUCLEOTIDE SEQUENCE [LARGE SCALE GENOMIC DNA]</scope>
</reference>
<organism evidence="6 7">
    <name type="scientific">Escovopsis weberi</name>
    <dbReference type="NCBI Taxonomy" id="150374"/>
    <lineage>
        <taxon>Eukaryota</taxon>
        <taxon>Fungi</taxon>
        <taxon>Dikarya</taxon>
        <taxon>Ascomycota</taxon>
        <taxon>Pezizomycotina</taxon>
        <taxon>Sordariomycetes</taxon>
        <taxon>Hypocreomycetidae</taxon>
        <taxon>Hypocreales</taxon>
        <taxon>Hypocreaceae</taxon>
        <taxon>Escovopsis</taxon>
    </lineage>
</organism>
<evidence type="ECO:0000313" key="7">
    <source>
        <dbReference type="Proteomes" id="UP000053831"/>
    </source>
</evidence>
<comment type="caution">
    <text evidence="6">The sequence shown here is derived from an EMBL/GenBank/DDBJ whole genome shotgun (WGS) entry which is preliminary data.</text>
</comment>
<proteinExistence type="predicted"/>
<dbReference type="PANTHER" id="PTHR21221">
    <property type="entry name" value="UREIDOGLYCOLATE HYDROLASE"/>
    <property type="match status" value="1"/>
</dbReference>
<feature type="compositionally biased region" description="Polar residues" evidence="5">
    <location>
        <begin position="61"/>
        <end position="72"/>
    </location>
</feature>
<dbReference type="GO" id="GO:0004848">
    <property type="term" value="F:ureidoglycolate hydrolase activity"/>
    <property type="evidence" value="ECO:0007669"/>
    <property type="project" value="InterPro"/>
</dbReference>
<keyword evidence="7" id="KW-1185">Reference proteome</keyword>
<evidence type="ECO:0000256" key="2">
    <source>
        <dbReference type="ARBA" id="ARBA00022631"/>
    </source>
</evidence>
<dbReference type="OrthoDB" id="10266039at2759"/>
<dbReference type="AlphaFoldDB" id="A0A0M8MZY8"/>
<evidence type="ECO:0000256" key="3">
    <source>
        <dbReference type="ARBA" id="ARBA00023239"/>
    </source>
</evidence>
<evidence type="ECO:0000313" key="6">
    <source>
        <dbReference type="EMBL" id="KOS20307.1"/>
    </source>
</evidence>
<dbReference type="InterPro" id="IPR024060">
    <property type="entry name" value="Ureidoglycolate_lyase_dom_sf"/>
</dbReference>
<evidence type="ECO:0000256" key="5">
    <source>
        <dbReference type="SAM" id="MobiDB-lite"/>
    </source>
</evidence>
<dbReference type="Pfam" id="PF04115">
    <property type="entry name" value="Ureidogly_lyase"/>
    <property type="match status" value="1"/>
</dbReference>
<dbReference type="CDD" id="cd20298">
    <property type="entry name" value="cupin_UAH"/>
    <property type="match status" value="1"/>
</dbReference>
<comment type="subunit">
    <text evidence="1">Homodimer.</text>
</comment>
<sequence length="257" mass="26894">MALRIAYLDDVYVVAEPLTREAFAPFGDAIYNPQPYLHPSQAQTASSPSPSLPPNATSANQGSAIKYSNVSRPGNHYGQAPSGGGGGGGEPIMSIFSCASVTPTHLGTVPVRYLERHPFTTQTFTPIRSSASAYLVIVAPTLAPGEGDGAHLELPVPSGEGLPGRGLPDVKNLRAFVATSEQAVTYGAGTWHAPMMVLGGPGKVLDFVVFQFASGVAVEDCQLVEYMGDETLSAHSLVVQIPGSEGAEESREPCFFC</sequence>
<dbReference type="InterPro" id="IPR007247">
    <property type="entry name" value="Ureidogly_lyase"/>
</dbReference>
<dbReference type="STRING" id="150374.A0A0M8MZY8"/>
<protein>
    <submittedName>
        <fullName evidence="6">Ureidoglycolate lyase</fullName>
    </submittedName>
</protein>